<dbReference type="GO" id="GO:0032182">
    <property type="term" value="F:ubiquitin-like protein binding"/>
    <property type="evidence" value="ECO:0007669"/>
    <property type="project" value="TreeGrafter"/>
</dbReference>
<dbReference type="PANTHER" id="PTHR12281:SF12">
    <property type="entry name" value="DEFECTIVE IN CULLIN NEDDYLATION PROTEIN"/>
    <property type="match status" value="1"/>
</dbReference>
<dbReference type="Pfam" id="PF03556">
    <property type="entry name" value="Cullin_binding"/>
    <property type="match status" value="1"/>
</dbReference>
<reference evidence="4" key="1">
    <citation type="journal article" date="2020" name="Microb. Genom.">
        <title>Genetic diversity of clinical and environmental Mucorales isolates obtained from an investigation of mucormycosis cases among solid organ transplant recipients.</title>
        <authorList>
            <person name="Nguyen M.H."/>
            <person name="Kaul D."/>
            <person name="Muto C."/>
            <person name="Cheng S.J."/>
            <person name="Richter R.A."/>
            <person name="Bruno V.M."/>
            <person name="Liu G."/>
            <person name="Beyhan S."/>
            <person name="Sundermann A.J."/>
            <person name="Mounaud S."/>
            <person name="Pasculle A.W."/>
            <person name="Nierman W.C."/>
            <person name="Driscoll E."/>
            <person name="Cumbie R."/>
            <person name="Clancy C.J."/>
            <person name="Dupont C.L."/>
        </authorList>
    </citation>
    <scope>NUCLEOTIDE SEQUENCE</scope>
    <source>
        <strain evidence="4">GL16</strain>
    </source>
</reference>
<dbReference type="Gene3D" id="1.10.238.10">
    <property type="entry name" value="EF-hand"/>
    <property type="match status" value="1"/>
</dbReference>
<dbReference type="GO" id="GO:0097602">
    <property type="term" value="F:cullin family protein binding"/>
    <property type="evidence" value="ECO:0007669"/>
    <property type="project" value="TreeGrafter"/>
</dbReference>
<dbReference type="PROSITE" id="PS51229">
    <property type="entry name" value="DCUN1"/>
    <property type="match status" value="1"/>
</dbReference>
<evidence type="ECO:0000259" key="3">
    <source>
        <dbReference type="PROSITE" id="PS51229"/>
    </source>
</evidence>
<protein>
    <recommendedName>
        <fullName evidence="1">Defective in cullin neddylation protein</fullName>
    </recommendedName>
</protein>
<evidence type="ECO:0000256" key="2">
    <source>
        <dbReference type="SAM" id="MobiDB-lite"/>
    </source>
</evidence>
<comment type="caution">
    <text evidence="4">The sequence shown here is derived from an EMBL/GenBank/DDBJ whole genome shotgun (WGS) entry which is preliminary data.</text>
</comment>
<sequence length="230" mass="26788">MPPKRKAISTNGELNSITTKKTRTTKKTQKTSKDQKSFDKVCQNWFNKYKDQDNTNIIGPDGCQTFFSDIDVSLESIFPILIAWKMNCSRMGYITMEEWNHGMKESNIDSESKLKKELNSLEKLVEKDESLFKKIYLYTFPYAKSEGQKSMQTEVAVALWQILLVNRYPIVQSFIQFIEEKKPVKVINKDQWASLLDFCKSIPEDLSGYDAVSSWPVLFDEFVEWKKKSL</sequence>
<feature type="compositionally biased region" description="Basic residues" evidence="2">
    <location>
        <begin position="20"/>
        <end position="30"/>
    </location>
</feature>
<dbReference type="FunFam" id="1.10.238.200:FF:000003">
    <property type="entry name" value="DCN1-like protein 3"/>
    <property type="match status" value="1"/>
</dbReference>
<dbReference type="InterPro" id="IPR005176">
    <property type="entry name" value="PONY_dom"/>
</dbReference>
<feature type="region of interest" description="Disordered" evidence="2">
    <location>
        <begin position="1"/>
        <end position="32"/>
    </location>
</feature>
<dbReference type="Gene3D" id="1.10.238.200">
    <property type="entry name" value="Cullin, PONY binding domain"/>
    <property type="match status" value="1"/>
</dbReference>
<dbReference type="AlphaFoldDB" id="A0A9P6Y054"/>
<dbReference type="PANTHER" id="PTHR12281">
    <property type="entry name" value="RP42 RELATED"/>
    <property type="match status" value="1"/>
</dbReference>
<dbReference type="GO" id="GO:0005886">
    <property type="term" value="C:plasma membrane"/>
    <property type="evidence" value="ECO:0007669"/>
    <property type="project" value="UniProtKB-ARBA"/>
</dbReference>
<dbReference type="GO" id="GO:0000151">
    <property type="term" value="C:ubiquitin ligase complex"/>
    <property type="evidence" value="ECO:0007669"/>
    <property type="project" value="TreeGrafter"/>
</dbReference>
<proteinExistence type="predicted"/>
<evidence type="ECO:0000313" key="4">
    <source>
        <dbReference type="EMBL" id="KAG1536312.1"/>
    </source>
</evidence>
<organism evidence="4 5">
    <name type="scientific">Rhizopus oryzae</name>
    <name type="common">Mucormycosis agent</name>
    <name type="synonym">Rhizopus arrhizus var. delemar</name>
    <dbReference type="NCBI Taxonomy" id="64495"/>
    <lineage>
        <taxon>Eukaryota</taxon>
        <taxon>Fungi</taxon>
        <taxon>Fungi incertae sedis</taxon>
        <taxon>Mucoromycota</taxon>
        <taxon>Mucoromycotina</taxon>
        <taxon>Mucoromycetes</taxon>
        <taxon>Mucorales</taxon>
        <taxon>Mucorineae</taxon>
        <taxon>Rhizopodaceae</taxon>
        <taxon>Rhizopus</taxon>
    </lineage>
</organism>
<evidence type="ECO:0000256" key="1">
    <source>
        <dbReference type="RuleBase" id="RU410713"/>
    </source>
</evidence>
<dbReference type="InterPro" id="IPR014764">
    <property type="entry name" value="DCN-prot"/>
</dbReference>
<comment type="function">
    <text evidence="1">Neddylation of cullins play an essential role in the regulation of SCF-type complexes activity.</text>
</comment>
<dbReference type="EMBL" id="JAANIT010002482">
    <property type="protein sequence ID" value="KAG1536312.1"/>
    <property type="molecule type" value="Genomic_DNA"/>
</dbReference>
<accession>A0A9P6Y054</accession>
<feature type="compositionally biased region" description="Polar residues" evidence="2">
    <location>
        <begin position="8"/>
        <end position="17"/>
    </location>
</feature>
<name>A0A9P6Y054_RHIOR</name>
<dbReference type="GO" id="GO:0045116">
    <property type="term" value="P:protein neddylation"/>
    <property type="evidence" value="ECO:0007669"/>
    <property type="project" value="TreeGrafter"/>
</dbReference>
<evidence type="ECO:0000313" key="5">
    <source>
        <dbReference type="Proteomes" id="UP000717996"/>
    </source>
</evidence>
<dbReference type="OrthoDB" id="27198at2759"/>
<gene>
    <name evidence="4" type="ORF">G6F51_011041</name>
</gene>
<dbReference type="GO" id="GO:0031624">
    <property type="term" value="F:ubiquitin conjugating enzyme binding"/>
    <property type="evidence" value="ECO:0007669"/>
    <property type="project" value="TreeGrafter"/>
</dbReference>
<dbReference type="Proteomes" id="UP000717996">
    <property type="component" value="Unassembled WGS sequence"/>
</dbReference>
<dbReference type="InterPro" id="IPR042460">
    <property type="entry name" value="DCN1-like_PONY"/>
</dbReference>
<feature type="domain" description="DCUN1" evidence="3">
    <location>
        <begin position="37"/>
        <end position="227"/>
    </location>
</feature>